<evidence type="ECO:0000256" key="2">
    <source>
        <dbReference type="ARBA" id="ARBA00022833"/>
    </source>
</evidence>
<dbReference type="HOGENOM" id="CLU_011409_5_0_1"/>
<dbReference type="GO" id="GO:0003677">
    <property type="term" value="F:DNA binding"/>
    <property type="evidence" value="ECO:0007669"/>
    <property type="project" value="UniProtKB-KW"/>
</dbReference>
<proteinExistence type="predicted"/>
<dbReference type="Pfam" id="PF00172">
    <property type="entry name" value="Zn_clus"/>
    <property type="match status" value="1"/>
</dbReference>
<dbReference type="InterPro" id="IPR001138">
    <property type="entry name" value="Zn2Cys6_DnaBD"/>
</dbReference>
<evidence type="ECO:0000256" key="1">
    <source>
        <dbReference type="ARBA" id="ARBA00022723"/>
    </source>
</evidence>
<dbReference type="EMBL" id="KN846952">
    <property type="protein sequence ID" value="KIV81914.1"/>
    <property type="molecule type" value="Genomic_DNA"/>
</dbReference>
<keyword evidence="2" id="KW-0862">Zinc</keyword>
<keyword evidence="3" id="KW-0805">Transcription regulation</keyword>
<evidence type="ECO:0000256" key="3">
    <source>
        <dbReference type="ARBA" id="ARBA00023015"/>
    </source>
</evidence>
<gene>
    <name evidence="9" type="ORF">PV11_04062</name>
</gene>
<dbReference type="PROSITE" id="PS00463">
    <property type="entry name" value="ZN2_CY6_FUNGAL_1"/>
    <property type="match status" value="1"/>
</dbReference>
<dbReference type="Gene3D" id="4.10.240.10">
    <property type="entry name" value="Zn(2)-C6 fungal-type DNA-binding domain"/>
    <property type="match status" value="1"/>
</dbReference>
<dbReference type="STRING" id="1016849.A0A0D1YLH6"/>
<feature type="region of interest" description="Disordered" evidence="7">
    <location>
        <begin position="514"/>
        <end position="535"/>
    </location>
</feature>
<evidence type="ECO:0000256" key="5">
    <source>
        <dbReference type="ARBA" id="ARBA00023163"/>
    </source>
</evidence>
<keyword evidence="6" id="KW-0539">Nucleus</keyword>
<dbReference type="GO" id="GO:0000981">
    <property type="term" value="F:DNA-binding transcription factor activity, RNA polymerase II-specific"/>
    <property type="evidence" value="ECO:0007669"/>
    <property type="project" value="InterPro"/>
</dbReference>
<feature type="region of interest" description="Disordered" evidence="7">
    <location>
        <begin position="615"/>
        <end position="641"/>
    </location>
</feature>
<dbReference type="OrthoDB" id="3598904at2759"/>
<evidence type="ECO:0000256" key="7">
    <source>
        <dbReference type="SAM" id="MobiDB-lite"/>
    </source>
</evidence>
<keyword evidence="1" id="KW-0479">Metal-binding</keyword>
<evidence type="ECO:0000313" key="10">
    <source>
        <dbReference type="Proteomes" id="UP000053599"/>
    </source>
</evidence>
<dbReference type="InterPro" id="IPR036864">
    <property type="entry name" value="Zn2-C6_fun-type_DNA-bd_sf"/>
</dbReference>
<dbReference type="GO" id="GO:0008270">
    <property type="term" value="F:zinc ion binding"/>
    <property type="evidence" value="ECO:0007669"/>
    <property type="project" value="InterPro"/>
</dbReference>
<name>A0A0D1YLH6_9EURO</name>
<dbReference type="AlphaFoldDB" id="A0A0D1YLH6"/>
<evidence type="ECO:0000259" key="8">
    <source>
        <dbReference type="PROSITE" id="PS50048"/>
    </source>
</evidence>
<organism evidence="9 10">
    <name type="scientific">Exophiala sideris</name>
    <dbReference type="NCBI Taxonomy" id="1016849"/>
    <lineage>
        <taxon>Eukaryota</taxon>
        <taxon>Fungi</taxon>
        <taxon>Dikarya</taxon>
        <taxon>Ascomycota</taxon>
        <taxon>Pezizomycotina</taxon>
        <taxon>Eurotiomycetes</taxon>
        <taxon>Chaetothyriomycetidae</taxon>
        <taxon>Chaetothyriales</taxon>
        <taxon>Herpotrichiellaceae</taxon>
        <taxon>Exophiala</taxon>
    </lineage>
</organism>
<protein>
    <recommendedName>
        <fullName evidence="8">Zn(2)-C6 fungal-type domain-containing protein</fullName>
    </recommendedName>
</protein>
<evidence type="ECO:0000313" key="9">
    <source>
        <dbReference type="EMBL" id="KIV81914.1"/>
    </source>
</evidence>
<feature type="domain" description="Zn(2)-C6 fungal-type" evidence="8">
    <location>
        <begin position="26"/>
        <end position="54"/>
    </location>
</feature>
<keyword evidence="5" id="KW-0804">Transcription</keyword>
<dbReference type="SMART" id="SM00066">
    <property type="entry name" value="GAL4"/>
    <property type="match status" value="1"/>
</dbReference>
<dbReference type="PANTHER" id="PTHR36206">
    <property type="entry name" value="ASPERCRYPTIN BIOSYNTHESIS CLUSTER-SPECIFIC TRANSCRIPTION REGULATOR ATNN-RELATED"/>
    <property type="match status" value="1"/>
</dbReference>
<dbReference type="Proteomes" id="UP000053599">
    <property type="component" value="Unassembled WGS sequence"/>
</dbReference>
<dbReference type="CDD" id="cd00067">
    <property type="entry name" value="GAL4"/>
    <property type="match status" value="1"/>
</dbReference>
<dbReference type="PROSITE" id="PS50048">
    <property type="entry name" value="ZN2_CY6_FUNGAL_2"/>
    <property type="match status" value="1"/>
</dbReference>
<evidence type="ECO:0000256" key="6">
    <source>
        <dbReference type="ARBA" id="ARBA00023242"/>
    </source>
</evidence>
<evidence type="ECO:0000256" key="4">
    <source>
        <dbReference type="ARBA" id="ARBA00023125"/>
    </source>
</evidence>
<dbReference type="PANTHER" id="PTHR36206:SF4">
    <property type="entry name" value="HYPOTHETICAL CONSERVED PROTEIN (EUROFUNG)-RELATED"/>
    <property type="match status" value="1"/>
</dbReference>
<accession>A0A0D1YLH6</accession>
<dbReference type="SUPFAM" id="SSF57701">
    <property type="entry name" value="Zn2/Cys6 DNA-binding domain"/>
    <property type="match status" value="1"/>
</dbReference>
<sequence>MTNTLLRLETPWTKRVRKSTPKVRSGCVTCKARRVKCDERRPSCNRCLRSDRKCEGYPAPAPAPTLHGPSTSRITAYSLPFKIPGSQNDRQLLHYYCCQASWTLSAYTNPTLWTELILQRSHHEPVIRNALIALSSLHKYYLCGDFQPATAGDGAPRLTPPAKTTSMIAKCHRQLRNYLSRNDASPQVALTCSLIFYTFESLLGDSQKAIWHLDRGLMLLKQCHLDSNDGQDDPLIVHLTTLLHNLDTQASAFDDRRAPILNLVSDTESKGVIDLVPDSFPDISHAERILTKLQNWTLNYLVKRVGRRGRVTDDPPADFLHEHLVLARQFDRFAQALADLAAAHEIKATTENEAQQRLETQKLLLCQIHFHSFQHLLTDYLSTHIPRPMIKANPYPNPPSGPSPWHEVARPIPSGQTIHTPQTALETTLSSITSLLSLPHPNCQPTPNSPRTYTLSTNLIAALYFISLKTTNPQTLSCALNLFSHPSIAHSRDGLWDARTASFVVQNLLRLRPNGNHNHHSRLHGGTNDPQPQRTIRPYLPSDTSDASEMQKIQNMSNQHNLPMMQSRRLTVVMLAPGPKDDPSPQDTAITQDSNDLLLLPPYLPSVIPPFRPGQLQKQQTSRPFPITSPNTSPFPKKDKDCEQMSSLIASWPPVSNCRVPTTS</sequence>
<keyword evidence="4" id="KW-0238">DNA-binding</keyword>
<reference evidence="9 10" key="1">
    <citation type="submission" date="2015-01" db="EMBL/GenBank/DDBJ databases">
        <title>The Genome Sequence of Exophiala sideris CBS121828.</title>
        <authorList>
            <consortium name="The Broad Institute Genomics Platform"/>
            <person name="Cuomo C."/>
            <person name="de Hoog S."/>
            <person name="Gorbushina A."/>
            <person name="Stielow B."/>
            <person name="Teixiera M."/>
            <person name="Abouelleil A."/>
            <person name="Chapman S.B."/>
            <person name="Priest M."/>
            <person name="Young S.K."/>
            <person name="Wortman J."/>
            <person name="Nusbaum C."/>
            <person name="Birren B."/>
        </authorList>
    </citation>
    <scope>NUCLEOTIDE SEQUENCE [LARGE SCALE GENOMIC DNA]</scope>
    <source>
        <strain evidence="9 10">CBS 121828</strain>
    </source>
</reference>
<dbReference type="InterPro" id="IPR052360">
    <property type="entry name" value="Transcr_Regulatory_Proteins"/>
</dbReference>
<feature type="compositionally biased region" description="Polar residues" evidence="7">
    <location>
        <begin position="616"/>
        <end position="634"/>
    </location>
</feature>